<accession>A0A4Y2JI21</accession>
<dbReference type="Proteomes" id="UP000499080">
    <property type="component" value="Unassembled WGS sequence"/>
</dbReference>
<protein>
    <submittedName>
        <fullName evidence="1">Uncharacterized protein</fullName>
    </submittedName>
</protein>
<proteinExistence type="predicted"/>
<dbReference type="EMBL" id="BGPR01003512">
    <property type="protein sequence ID" value="GBM89108.1"/>
    <property type="molecule type" value="Genomic_DNA"/>
</dbReference>
<comment type="caution">
    <text evidence="1">The sequence shown here is derived from an EMBL/GenBank/DDBJ whole genome shotgun (WGS) entry which is preliminary data.</text>
</comment>
<keyword evidence="2" id="KW-1185">Reference proteome</keyword>
<organism evidence="1 2">
    <name type="scientific">Araneus ventricosus</name>
    <name type="common">Orbweaver spider</name>
    <name type="synonym">Epeira ventricosa</name>
    <dbReference type="NCBI Taxonomy" id="182803"/>
    <lineage>
        <taxon>Eukaryota</taxon>
        <taxon>Metazoa</taxon>
        <taxon>Ecdysozoa</taxon>
        <taxon>Arthropoda</taxon>
        <taxon>Chelicerata</taxon>
        <taxon>Arachnida</taxon>
        <taxon>Araneae</taxon>
        <taxon>Araneomorphae</taxon>
        <taxon>Entelegynae</taxon>
        <taxon>Araneoidea</taxon>
        <taxon>Araneidae</taxon>
        <taxon>Araneus</taxon>
    </lineage>
</organism>
<sequence length="106" mass="11958">MSGVTRYNVRCHHTTREVGFRESRELTNSKISPTLCYEEGTPGYYVRQSILTIPSPFLTGLSIYCCGITIFRAIVPDRSLDEPSSFSFLVELRLFAQAPFNASVDQ</sequence>
<dbReference type="AlphaFoldDB" id="A0A4Y2JI21"/>
<gene>
    <name evidence="1" type="ORF">AVEN_114552_1</name>
</gene>
<reference evidence="1 2" key="1">
    <citation type="journal article" date="2019" name="Sci. Rep.">
        <title>Orb-weaving spider Araneus ventricosus genome elucidates the spidroin gene catalogue.</title>
        <authorList>
            <person name="Kono N."/>
            <person name="Nakamura H."/>
            <person name="Ohtoshi R."/>
            <person name="Moran D.A.P."/>
            <person name="Shinohara A."/>
            <person name="Yoshida Y."/>
            <person name="Fujiwara M."/>
            <person name="Mori M."/>
            <person name="Tomita M."/>
            <person name="Arakawa K."/>
        </authorList>
    </citation>
    <scope>NUCLEOTIDE SEQUENCE [LARGE SCALE GENOMIC DNA]</scope>
</reference>
<evidence type="ECO:0000313" key="2">
    <source>
        <dbReference type="Proteomes" id="UP000499080"/>
    </source>
</evidence>
<name>A0A4Y2JI21_ARAVE</name>
<evidence type="ECO:0000313" key="1">
    <source>
        <dbReference type="EMBL" id="GBM89108.1"/>
    </source>
</evidence>